<dbReference type="EMBL" id="JAXIOK010000013">
    <property type="protein sequence ID" value="KAK4756903.1"/>
    <property type="molecule type" value="Genomic_DNA"/>
</dbReference>
<comment type="caution">
    <text evidence="1">The sequence shown here is derived from an EMBL/GenBank/DDBJ whole genome shotgun (WGS) entry which is preliminary data.</text>
</comment>
<gene>
    <name evidence="1" type="ORF">SAY87_007030</name>
</gene>
<accession>A0AAN7Q059</accession>
<dbReference type="Proteomes" id="UP001345219">
    <property type="component" value="Chromosome 6"/>
</dbReference>
<evidence type="ECO:0000313" key="2">
    <source>
        <dbReference type="Proteomes" id="UP001345219"/>
    </source>
</evidence>
<organism evidence="1 2">
    <name type="scientific">Trapa incisa</name>
    <dbReference type="NCBI Taxonomy" id="236973"/>
    <lineage>
        <taxon>Eukaryota</taxon>
        <taxon>Viridiplantae</taxon>
        <taxon>Streptophyta</taxon>
        <taxon>Embryophyta</taxon>
        <taxon>Tracheophyta</taxon>
        <taxon>Spermatophyta</taxon>
        <taxon>Magnoliopsida</taxon>
        <taxon>eudicotyledons</taxon>
        <taxon>Gunneridae</taxon>
        <taxon>Pentapetalae</taxon>
        <taxon>rosids</taxon>
        <taxon>malvids</taxon>
        <taxon>Myrtales</taxon>
        <taxon>Lythraceae</taxon>
        <taxon>Trapa</taxon>
    </lineage>
</organism>
<evidence type="ECO:0000313" key="1">
    <source>
        <dbReference type="EMBL" id="KAK4756903.1"/>
    </source>
</evidence>
<proteinExistence type="predicted"/>
<dbReference type="AlphaFoldDB" id="A0AAN7Q059"/>
<keyword evidence="2" id="KW-1185">Reference proteome</keyword>
<name>A0AAN7Q059_9MYRT</name>
<sequence length="79" mass="8616">MLLLALMICLADPITDWLLGGVMQPRKIRGDARQIMVGGEQSQDTRTVLVSSGKSNGGRFPSRGYLKAIPRKFSLHGTC</sequence>
<protein>
    <submittedName>
        <fullName evidence="1">Uncharacterized protein</fullName>
    </submittedName>
</protein>
<reference evidence="1 2" key="1">
    <citation type="journal article" date="2023" name="Hortic Res">
        <title>Pangenome of water caltrop reveals structural variations and asymmetric subgenome divergence after allopolyploidization.</title>
        <authorList>
            <person name="Zhang X."/>
            <person name="Chen Y."/>
            <person name="Wang L."/>
            <person name="Yuan Y."/>
            <person name="Fang M."/>
            <person name="Shi L."/>
            <person name="Lu R."/>
            <person name="Comes H.P."/>
            <person name="Ma Y."/>
            <person name="Chen Y."/>
            <person name="Huang G."/>
            <person name="Zhou Y."/>
            <person name="Zheng Z."/>
            <person name="Qiu Y."/>
        </authorList>
    </citation>
    <scope>NUCLEOTIDE SEQUENCE [LARGE SCALE GENOMIC DNA]</scope>
    <source>
        <tissue evidence="1">Roots</tissue>
    </source>
</reference>